<dbReference type="RefSeq" id="WP_188583152.1">
    <property type="nucleotide sequence ID" value="NZ_BMDZ01000138.1"/>
</dbReference>
<sequence>MTLPRTTARLLTPKSDLGGALIETIDEAPPASGDIWLRLDRFALTTNNITYAAFGDAMRYWDFFPTGRDSHGHMPVWGFADVVASTVEGIAVGERFYGYFPIRELVRMTPGRITPRGFYDVADHRLPLTSAYNQYTRCSQDAAYDPALENAQMLIRPLFITSFVLADYLADNGWFGASRLVVSSASSKTAYGAAFCLSAARATGRIELIGLTSAGNRGFTEGLGLYDRVVTYDRLEDIAADRPVLYVDFSGDDGLRARVHDHFGPALVHDCLVGSAANTAPLDQTLAHGATLPGPAPVMFFAPVQIRKRNADWGGAEFTRRFNIDQTAFITRATTGAAPWMRIGEARGMDMAASLIRQLHDGTADPRVGHVIVLDQPASRL</sequence>
<evidence type="ECO:0000313" key="1">
    <source>
        <dbReference type="EMBL" id="GGB63496.1"/>
    </source>
</evidence>
<organism evidence="1 2">
    <name type="scientific">Tistrella bauzanensis</name>
    <dbReference type="NCBI Taxonomy" id="657419"/>
    <lineage>
        <taxon>Bacteria</taxon>
        <taxon>Pseudomonadati</taxon>
        <taxon>Pseudomonadota</taxon>
        <taxon>Alphaproteobacteria</taxon>
        <taxon>Geminicoccales</taxon>
        <taxon>Geminicoccaceae</taxon>
        <taxon>Tistrella</taxon>
    </lineage>
</organism>
<evidence type="ECO:0008006" key="3">
    <source>
        <dbReference type="Google" id="ProtNLM"/>
    </source>
</evidence>
<dbReference type="Pfam" id="PF11017">
    <property type="entry name" value="DUF2855"/>
    <property type="match status" value="1"/>
</dbReference>
<accession>A0ABQ1JD57</accession>
<protein>
    <recommendedName>
        <fullName evidence="3">DUF2855 domain-containing protein</fullName>
    </recommendedName>
</protein>
<evidence type="ECO:0000313" key="2">
    <source>
        <dbReference type="Proteomes" id="UP000603352"/>
    </source>
</evidence>
<keyword evidence="2" id="KW-1185">Reference proteome</keyword>
<dbReference type="Proteomes" id="UP000603352">
    <property type="component" value="Unassembled WGS sequence"/>
</dbReference>
<proteinExistence type="predicted"/>
<dbReference type="InterPro" id="IPR021276">
    <property type="entry name" value="DUF2855"/>
</dbReference>
<comment type="caution">
    <text evidence="1">The sequence shown here is derived from an EMBL/GenBank/DDBJ whole genome shotgun (WGS) entry which is preliminary data.</text>
</comment>
<dbReference type="EMBL" id="BMDZ01000138">
    <property type="protein sequence ID" value="GGB63496.1"/>
    <property type="molecule type" value="Genomic_DNA"/>
</dbReference>
<reference evidence="2" key="1">
    <citation type="journal article" date="2019" name="Int. J. Syst. Evol. Microbiol.">
        <title>The Global Catalogue of Microorganisms (GCM) 10K type strain sequencing project: providing services to taxonomists for standard genome sequencing and annotation.</title>
        <authorList>
            <consortium name="The Broad Institute Genomics Platform"/>
            <consortium name="The Broad Institute Genome Sequencing Center for Infectious Disease"/>
            <person name="Wu L."/>
            <person name="Ma J."/>
        </authorList>
    </citation>
    <scope>NUCLEOTIDE SEQUENCE [LARGE SCALE GENOMIC DNA]</scope>
    <source>
        <strain evidence="2">CGMCC 1.10188</strain>
    </source>
</reference>
<gene>
    <name evidence="1" type="ORF">GCM10011505_50080</name>
</gene>
<name>A0ABQ1JD57_9PROT</name>